<organism evidence="3 4">
    <name type="scientific">Actinoplanes lobatus</name>
    <dbReference type="NCBI Taxonomy" id="113568"/>
    <lineage>
        <taxon>Bacteria</taxon>
        <taxon>Bacillati</taxon>
        <taxon>Actinomycetota</taxon>
        <taxon>Actinomycetes</taxon>
        <taxon>Micromonosporales</taxon>
        <taxon>Micromonosporaceae</taxon>
        <taxon>Actinoplanes</taxon>
    </lineage>
</organism>
<dbReference type="EMBL" id="BOMP01000197">
    <property type="protein sequence ID" value="GIE46291.1"/>
    <property type="molecule type" value="Genomic_DNA"/>
</dbReference>
<evidence type="ECO:0000313" key="3">
    <source>
        <dbReference type="EMBL" id="MBB4752487.1"/>
    </source>
</evidence>
<protein>
    <submittedName>
        <fullName evidence="3">Uncharacterized protein</fullName>
    </submittedName>
</protein>
<evidence type="ECO:0000313" key="4">
    <source>
        <dbReference type="Proteomes" id="UP000590511"/>
    </source>
</evidence>
<comment type="caution">
    <text evidence="3">The sequence shown here is derived from an EMBL/GenBank/DDBJ whole genome shotgun (WGS) entry which is preliminary data.</text>
</comment>
<name>A0A7W7HL08_9ACTN</name>
<sequence>MTGRAAACCSRSSSVSRCRCGSTDRDIRNASGQPGRIGSGVTVRASSSEASTDLVVGRSTAAVTVLVATSIRPVSSTRPTTPSSSMTAMSNGVESICISSPVRTGEKTPNGPSGLAASARRVRADPVTCRPAVTRSNSR</sequence>
<evidence type="ECO:0000313" key="5">
    <source>
        <dbReference type="Proteomes" id="UP000631312"/>
    </source>
</evidence>
<keyword evidence="5" id="KW-1185">Reference proteome</keyword>
<gene>
    <name evidence="2" type="ORF">Alo02nite_91890</name>
    <name evidence="3" type="ORF">BJ964_006648</name>
</gene>
<feature type="region of interest" description="Disordered" evidence="1">
    <location>
        <begin position="101"/>
        <end position="139"/>
    </location>
</feature>
<proteinExistence type="predicted"/>
<reference evidence="3 4" key="1">
    <citation type="submission" date="2020-08" db="EMBL/GenBank/DDBJ databases">
        <title>Sequencing the genomes of 1000 actinobacteria strains.</title>
        <authorList>
            <person name="Klenk H.-P."/>
        </authorList>
    </citation>
    <scope>NUCLEOTIDE SEQUENCE [LARGE SCALE GENOMIC DNA]</scope>
    <source>
        <strain evidence="3 4">DSM 43150</strain>
    </source>
</reference>
<reference evidence="2 5" key="2">
    <citation type="submission" date="2021-01" db="EMBL/GenBank/DDBJ databases">
        <title>Whole genome shotgun sequence of Actinoplanes lobatus NBRC 12513.</title>
        <authorList>
            <person name="Komaki H."/>
            <person name="Tamura T."/>
        </authorList>
    </citation>
    <scope>NUCLEOTIDE SEQUENCE [LARGE SCALE GENOMIC DNA]</scope>
    <source>
        <strain evidence="2 5">NBRC 12513</strain>
    </source>
</reference>
<evidence type="ECO:0000313" key="2">
    <source>
        <dbReference type="EMBL" id="GIE46291.1"/>
    </source>
</evidence>
<accession>A0A7W7HL08</accession>
<dbReference type="Proteomes" id="UP000590511">
    <property type="component" value="Unassembled WGS sequence"/>
</dbReference>
<dbReference type="AlphaFoldDB" id="A0A7W7HL08"/>
<dbReference type="EMBL" id="JACHNC010000001">
    <property type="protein sequence ID" value="MBB4752487.1"/>
    <property type="molecule type" value="Genomic_DNA"/>
</dbReference>
<evidence type="ECO:0000256" key="1">
    <source>
        <dbReference type="SAM" id="MobiDB-lite"/>
    </source>
</evidence>
<dbReference type="Proteomes" id="UP000631312">
    <property type="component" value="Unassembled WGS sequence"/>
</dbReference>